<evidence type="ECO:0000259" key="1">
    <source>
        <dbReference type="Pfam" id="PF00155"/>
    </source>
</evidence>
<dbReference type="AlphaFoldDB" id="T0Z6Y0"/>
<dbReference type="GO" id="GO:0030170">
    <property type="term" value="F:pyridoxal phosphate binding"/>
    <property type="evidence" value="ECO:0007669"/>
    <property type="project" value="InterPro"/>
</dbReference>
<dbReference type="InterPro" id="IPR004839">
    <property type="entry name" value="Aminotransferase_I/II_large"/>
</dbReference>
<dbReference type="EMBL" id="AUZZ01007862">
    <property type="protein sequence ID" value="EQD40778.1"/>
    <property type="molecule type" value="Genomic_DNA"/>
</dbReference>
<reference evidence="2" key="1">
    <citation type="submission" date="2013-08" db="EMBL/GenBank/DDBJ databases">
        <authorList>
            <person name="Mendez C."/>
            <person name="Richter M."/>
            <person name="Ferrer M."/>
            <person name="Sanchez J."/>
        </authorList>
    </citation>
    <scope>NUCLEOTIDE SEQUENCE</scope>
</reference>
<dbReference type="InterPro" id="IPR015424">
    <property type="entry name" value="PyrdxlP-dep_Trfase"/>
</dbReference>
<dbReference type="SUPFAM" id="SSF53383">
    <property type="entry name" value="PLP-dependent transferases"/>
    <property type="match status" value="1"/>
</dbReference>
<gene>
    <name evidence="2" type="ORF">B2A_10917</name>
</gene>
<dbReference type="GO" id="GO:0008483">
    <property type="term" value="F:transaminase activity"/>
    <property type="evidence" value="ECO:0007669"/>
    <property type="project" value="UniProtKB-KW"/>
</dbReference>
<feature type="non-terminal residue" evidence="2">
    <location>
        <position position="104"/>
    </location>
</feature>
<dbReference type="Pfam" id="PF00155">
    <property type="entry name" value="Aminotran_1_2"/>
    <property type="match status" value="1"/>
</dbReference>
<proteinExistence type="predicted"/>
<organism evidence="2">
    <name type="scientific">mine drainage metagenome</name>
    <dbReference type="NCBI Taxonomy" id="410659"/>
    <lineage>
        <taxon>unclassified sequences</taxon>
        <taxon>metagenomes</taxon>
        <taxon>ecological metagenomes</taxon>
    </lineage>
</organism>
<accession>T0Z6Y0</accession>
<comment type="caution">
    <text evidence="2">The sequence shown here is derived from an EMBL/GenBank/DDBJ whole genome shotgun (WGS) entry which is preliminary data.</text>
</comment>
<dbReference type="InterPro" id="IPR015421">
    <property type="entry name" value="PyrdxlP-dep_Trfase_major"/>
</dbReference>
<evidence type="ECO:0000313" key="2">
    <source>
        <dbReference type="EMBL" id="EQD40778.1"/>
    </source>
</evidence>
<name>T0Z6Y0_9ZZZZ</name>
<reference evidence="2" key="2">
    <citation type="journal article" date="2014" name="ISME J.">
        <title>Microbial stratification in low pH oxic and suboxic macroscopic growths along an acid mine drainage.</title>
        <authorList>
            <person name="Mendez-Garcia C."/>
            <person name="Mesa V."/>
            <person name="Sprenger R.R."/>
            <person name="Richter M."/>
            <person name="Diez M.S."/>
            <person name="Solano J."/>
            <person name="Bargiela R."/>
            <person name="Golyshina O.V."/>
            <person name="Manteca A."/>
            <person name="Ramos J.L."/>
            <person name="Gallego J.R."/>
            <person name="Llorente I."/>
            <person name="Martins Dos Santos V.A."/>
            <person name="Jensen O.N."/>
            <person name="Pelaez A.I."/>
            <person name="Sanchez J."/>
            <person name="Ferrer M."/>
        </authorList>
    </citation>
    <scope>NUCLEOTIDE SEQUENCE</scope>
</reference>
<sequence length="104" mass="11330">MSTPPFDAFRYAHARRREVAWLCQNTNHLVPPEVVRGAIDEALDERRYEGYPVAAGDPELLELIAADLGLPGAPPFLTSGGTEALYMIARALLRPGDEVVATDP</sequence>
<keyword evidence="2" id="KW-0032">Aminotransferase</keyword>
<keyword evidence="2" id="KW-0808">Transferase</keyword>
<protein>
    <submittedName>
        <fullName evidence="2">Aspartate aminotransferase</fullName>
    </submittedName>
</protein>
<feature type="domain" description="Aminotransferase class I/classII large" evidence="1">
    <location>
        <begin position="19"/>
        <end position="104"/>
    </location>
</feature>
<dbReference type="Gene3D" id="3.40.640.10">
    <property type="entry name" value="Type I PLP-dependent aspartate aminotransferase-like (Major domain)"/>
    <property type="match status" value="1"/>
</dbReference>